<evidence type="ECO:0000313" key="6">
    <source>
        <dbReference type="Proteomes" id="UP000663838"/>
    </source>
</evidence>
<dbReference type="AlphaFoldDB" id="A0A820Z1X7"/>
<evidence type="ECO:0000313" key="2">
    <source>
        <dbReference type="EMBL" id="CAF4238688.1"/>
    </source>
</evidence>
<dbReference type="Proteomes" id="UP000663848">
    <property type="component" value="Unassembled WGS sequence"/>
</dbReference>
<proteinExistence type="predicted"/>
<dbReference type="EMBL" id="CAJOBS010000320">
    <property type="protein sequence ID" value="CAF4551176.1"/>
    <property type="molecule type" value="Genomic_DNA"/>
</dbReference>
<dbReference type="EMBL" id="CAJOBO010000466">
    <property type="protein sequence ID" value="CAF4228353.1"/>
    <property type="molecule type" value="Genomic_DNA"/>
</dbReference>
<evidence type="ECO:0000313" key="3">
    <source>
        <dbReference type="EMBL" id="CAF4459952.1"/>
    </source>
</evidence>
<sequence length="206" mass="24636">MIEVNFLLLNYKNRVQLLFADELLPSFHSSNLLKLNVRVQCFDDCLYLLNDRFNQLHTLCLDLVHIDGPHEIKNQGDLPNLKTFYIHSFMFICNQLDFPTTQRTFIDFPNNNIISYVHYFPEAKESQCRIDSYPSFIPYYNNITNNFPRGLLKYVRVISLYDEYPFEHEFFIRIQKSFPFIEELTAINYKSQNEKQSYEPNNDSQN</sequence>
<name>A0A820Z1X7_9BILA</name>
<comment type="caution">
    <text evidence="5">The sequence shown here is derived from an EMBL/GenBank/DDBJ whole genome shotgun (WGS) entry which is preliminary data.</text>
</comment>
<dbReference type="EMBL" id="CAJOBQ010001143">
    <property type="protein sequence ID" value="CAF4459952.1"/>
    <property type="molecule type" value="Genomic_DNA"/>
</dbReference>
<evidence type="ECO:0000313" key="7">
    <source>
        <dbReference type="Proteomes" id="UP000663873"/>
    </source>
</evidence>
<dbReference type="Proteomes" id="UP000663862">
    <property type="component" value="Unassembled WGS sequence"/>
</dbReference>
<dbReference type="Proteomes" id="UP000663851">
    <property type="component" value="Unassembled WGS sequence"/>
</dbReference>
<reference evidence="5" key="1">
    <citation type="submission" date="2021-02" db="EMBL/GenBank/DDBJ databases">
        <authorList>
            <person name="Nowell W R."/>
        </authorList>
    </citation>
    <scope>NUCLEOTIDE SEQUENCE</scope>
</reference>
<accession>A0A820Z1X7</accession>
<evidence type="ECO:0000313" key="5">
    <source>
        <dbReference type="EMBL" id="CAF4551176.1"/>
    </source>
</evidence>
<dbReference type="Proteomes" id="UP000663873">
    <property type="component" value="Unassembled WGS sequence"/>
</dbReference>
<dbReference type="EMBL" id="CAJOBR010000457">
    <property type="protein sequence ID" value="CAF4511415.1"/>
    <property type="molecule type" value="Genomic_DNA"/>
</dbReference>
<organism evidence="5 6">
    <name type="scientific">Rotaria socialis</name>
    <dbReference type="NCBI Taxonomy" id="392032"/>
    <lineage>
        <taxon>Eukaryota</taxon>
        <taxon>Metazoa</taxon>
        <taxon>Spiralia</taxon>
        <taxon>Gnathifera</taxon>
        <taxon>Rotifera</taxon>
        <taxon>Eurotatoria</taxon>
        <taxon>Bdelloidea</taxon>
        <taxon>Philodinida</taxon>
        <taxon>Philodinidae</taxon>
        <taxon>Rotaria</taxon>
    </lineage>
</organism>
<dbReference type="EMBL" id="CAJOBP010000949">
    <property type="protein sequence ID" value="CAF4238688.1"/>
    <property type="molecule type" value="Genomic_DNA"/>
</dbReference>
<gene>
    <name evidence="1" type="ORF">HFQ381_LOCUS9070</name>
    <name evidence="4" type="ORF">QYT958_LOCUS5493</name>
    <name evidence="5" type="ORF">TOA249_LOCUS7226</name>
    <name evidence="3" type="ORF">TSG867_LOCUS17727</name>
    <name evidence="2" type="ORF">UJA718_LOCUS8800</name>
</gene>
<protein>
    <submittedName>
        <fullName evidence="5">Uncharacterized protein</fullName>
    </submittedName>
</protein>
<keyword evidence="7" id="KW-1185">Reference proteome</keyword>
<evidence type="ECO:0000313" key="1">
    <source>
        <dbReference type="EMBL" id="CAF4228353.1"/>
    </source>
</evidence>
<evidence type="ECO:0000313" key="4">
    <source>
        <dbReference type="EMBL" id="CAF4511415.1"/>
    </source>
</evidence>
<dbReference type="Proteomes" id="UP000663838">
    <property type="component" value="Unassembled WGS sequence"/>
</dbReference>